<protein>
    <recommendedName>
        <fullName evidence="5 10">Phosphoglycolate phosphatase</fullName>
        <shortName evidence="10">PGP</shortName>
        <shortName evidence="10">PGPase</shortName>
        <ecNumber evidence="5 10">3.1.3.18</ecNumber>
    </recommendedName>
</protein>
<sequence length="219" mass="23895">MIRTVVFDLDGTLVNSAPDLQAAANRMLGDLGHGPIELETVIGFIGNGVEMLVRRCLRHVGQDPQDLGRALALFQGYYARDLTTLTRPYPGVLTLLETLREAGLVLGLCTNKPEKPARDLCQSLDIDKFFQVILGGDTLAVRKPDPAPLRHVVAALGGTAPETLYVGDSETDYLTTRRAGIRFAYFEGGYQRTPIAGFKPDLKVAEMGDLARRILQPTT</sequence>
<dbReference type="SUPFAM" id="SSF56784">
    <property type="entry name" value="HAD-like"/>
    <property type="match status" value="1"/>
</dbReference>
<dbReference type="RefSeq" id="WP_089273067.1">
    <property type="nucleotide sequence ID" value="NZ_FZNN01000021.1"/>
</dbReference>
<keyword evidence="8 10" id="KW-0460">Magnesium</keyword>
<dbReference type="GO" id="GO:0008967">
    <property type="term" value="F:phosphoglycolate phosphatase activity"/>
    <property type="evidence" value="ECO:0007669"/>
    <property type="project" value="UniProtKB-UniRule"/>
</dbReference>
<evidence type="ECO:0000256" key="4">
    <source>
        <dbReference type="ARBA" id="ARBA00006171"/>
    </source>
</evidence>
<reference evidence="11 12" key="1">
    <citation type="submission" date="2017-06" db="EMBL/GenBank/DDBJ databases">
        <authorList>
            <person name="Kim H.J."/>
            <person name="Triplett B.A."/>
        </authorList>
    </citation>
    <scope>NUCLEOTIDE SEQUENCE [LARGE SCALE GENOMIC DNA]</scope>
    <source>
        <strain evidence="11 12">DSM 29052</strain>
    </source>
</reference>
<dbReference type="PANTHER" id="PTHR43434:SF1">
    <property type="entry name" value="PHOSPHOGLYCOLATE PHOSPHATASE"/>
    <property type="match status" value="1"/>
</dbReference>
<evidence type="ECO:0000256" key="2">
    <source>
        <dbReference type="ARBA" id="ARBA00001946"/>
    </source>
</evidence>
<evidence type="ECO:0000256" key="5">
    <source>
        <dbReference type="ARBA" id="ARBA00013078"/>
    </source>
</evidence>
<dbReference type="EMBL" id="FZNN01000021">
    <property type="protein sequence ID" value="SNR75993.1"/>
    <property type="molecule type" value="Genomic_DNA"/>
</dbReference>
<gene>
    <name evidence="11" type="ORF">SAMN06265370_12138</name>
</gene>
<keyword evidence="7 10" id="KW-0378">Hydrolase</keyword>
<comment type="similarity">
    <text evidence="4 10">Belongs to the HAD-like hydrolase superfamily. CbbY/CbbZ/Gph/YieH family.</text>
</comment>
<keyword evidence="6 10" id="KW-0479">Metal-binding</keyword>
<dbReference type="HAMAP" id="MF_00495">
    <property type="entry name" value="GPH_hydrolase_bact"/>
    <property type="match status" value="1"/>
</dbReference>
<dbReference type="GO" id="GO:0005975">
    <property type="term" value="P:carbohydrate metabolic process"/>
    <property type="evidence" value="ECO:0007669"/>
    <property type="project" value="InterPro"/>
</dbReference>
<dbReference type="InterPro" id="IPR050155">
    <property type="entry name" value="HAD-like_hydrolase_sf"/>
</dbReference>
<dbReference type="OrthoDB" id="9793014at2"/>
<evidence type="ECO:0000256" key="1">
    <source>
        <dbReference type="ARBA" id="ARBA00000830"/>
    </source>
</evidence>
<feature type="binding site" evidence="10">
    <location>
        <position position="168"/>
    </location>
    <ligand>
        <name>Mg(2+)</name>
        <dbReference type="ChEBI" id="CHEBI:18420"/>
    </ligand>
</feature>
<comment type="cofactor">
    <cofactor evidence="2 10">
        <name>Mg(2+)</name>
        <dbReference type="ChEBI" id="CHEBI:18420"/>
    </cofactor>
</comment>
<evidence type="ECO:0000256" key="3">
    <source>
        <dbReference type="ARBA" id="ARBA00004818"/>
    </source>
</evidence>
<evidence type="ECO:0000256" key="8">
    <source>
        <dbReference type="ARBA" id="ARBA00022842"/>
    </source>
</evidence>
<comment type="catalytic activity">
    <reaction evidence="1 10">
        <text>2-phosphoglycolate + H2O = glycolate + phosphate</text>
        <dbReference type="Rhea" id="RHEA:14369"/>
        <dbReference type="ChEBI" id="CHEBI:15377"/>
        <dbReference type="ChEBI" id="CHEBI:29805"/>
        <dbReference type="ChEBI" id="CHEBI:43474"/>
        <dbReference type="ChEBI" id="CHEBI:58033"/>
        <dbReference type="EC" id="3.1.3.18"/>
    </reaction>
</comment>
<dbReference type="UniPathway" id="UPA00865">
    <property type="reaction ID" value="UER00834"/>
</dbReference>
<keyword evidence="12" id="KW-1185">Reference proteome</keyword>
<organism evidence="11 12">
    <name type="scientific">Puniceibacterium sediminis</name>
    <dbReference type="NCBI Taxonomy" id="1608407"/>
    <lineage>
        <taxon>Bacteria</taxon>
        <taxon>Pseudomonadati</taxon>
        <taxon>Pseudomonadota</taxon>
        <taxon>Alphaproteobacteria</taxon>
        <taxon>Rhodobacterales</taxon>
        <taxon>Paracoccaceae</taxon>
        <taxon>Puniceibacterium</taxon>
    </lineage>
</organism>
<dbReference type="EC" id="3.1.3.18" evidence="5 10"/>
<dbReference type="GO" id="GO:0005829">
    <property type="term" value="C:cytosol"/>
    <property type="evidence" value="ECO:0007669"/>
    <property type="project" value="TreeGrafter"/>
</dbReference>
<dbReference type="SFLD" id="SFLDG01129">
    <property type="entry name" value="C1.5:_HAD__Beta-PGM__Phosphata"/>
    <property type="match status" value="1"/>
</dbReference>
<feature type="binding site" evidence="10">
    <location>
        <position position="10"/>
    </location>
    <ligand>
        <name>Mg(2+)</name>
        <dbReference type="ChEBI" id="CHEBI:18420"/>
    </ligand>
</feature>
<dbReference type="SFLD" id="SFLDS00003">
    <property type="entry name" value="Haloacid_Dehalogenase"/>
    <property type="match status" value="1"/>
</dbReference>
<dbReference type="Gene3D" id="1.10.150.240">
    <property type="entry name" value="Putative phosphatase, domain 2"/>
    <property type="match status" value="1"/>
</dbReference>
<dbReference type="GO" id="GO:0006281">
    <property type="term" value="P:DNA repair"/>
    <property type="evidence" value="ECO:0007669"/>
    <property type="project" value="TreeGrafter"/>
</dbReference>
<keyword evidence="9 10" id="KW-0119">Carbohydrate metabolism</keyword>
<evidence type="ECO:0000256" key="9">
    <source>
        <dbReference type="ARBA" id="ARBA00023277"/>
    </source>
</evidence>
<dbReference type="GO" id="GO:0046872">
    <property type="term" value="F:metal ion binding"/>
    <property type="evidence" value="ECO:0007669"/>
    <property type="project" value="UniProtKB-KW"/>
</dbReference>
<dbReference type="AlphaFoldDB" id="A0A238YZC7"/>
<name>A0A238YZC7_9RHOB</name>
<feature type="active site" description="Nucleophile" evidence="10">
    <location>
        <position position="8"/>
    </location>
</feature>
<dbReference type="Pfam" id="PF13419">
    <property type="entry name" value="HAD_2"/>
    <property type="match status" value="1"/>
</dbReference>
<comment type="pathway">
    <text evidence="3 10">Organic acid metabolism; glycolate biosynthesis; glycolate from 2-phosphoglycolate: step 1/1.</text>
</comment>
<evidence type="ECO:0000256" key="7">
    <source>
        <dbReference type="ARBA" id="ARBA00022801"/>
    </source>
</evidence>
<dbReference type="SFLD" id="SFLDG01135">
    <property type="entry name" value="C1.5.6:_HAD__Beta-PGM__Phospha"/>
    <property type="match status" value="1"/>
</dbReference>
<dbReference type="InterPro" id="IPR037512">
    <property type="entry name" value="PGPase_prok"/>
</dbReference>
<evidence type="ECO:0000256" key="6">
    <source>
        <dbReference type="ARBA" id="ARBA00022723"/>
    </source>
</evidence>
<evidence type="ECO:0000256" key="10">
    <source>
        <dbReference type="HAMAP-Rule" id="MF_00495"/>
    </source>
</evidence>
<dbReference type="InterPro" id="IPR023198">
    <property type="entry name" value="PGP-like_dom2"/>
</dbReference>
<dbReference type="Proteomes" id="UP000198417">
    <property type="component" value="Unassembled WGS sequence"/>
</dbReference>
<dbReference type="NCBIfam" id="TIGR01449">
    <property type="entry name" value="PGP_bact"/>
    <property type="match status" value="1"/>
</dbReference>
<dbReference type="PANTHER" id="PTHR43434">
    <property type="entry name" value="PHOSPHOGLYCOLATE PHOSPHATASE"/>
    <property type="match status" value="1"/>
</dbReference>
<dbReference type="NCBIfam" id="TIGR01549">
    <property type="entry name" value="HAD-SF-IA-v1"/>
    <property type="match status" value="1"/>
</dbReference>
<proteinExistence type="inferred from homology"/>
<dbReference type="InterPro" id="IPR041492">
    <property type="entry name" value="HAD_2"/>
</dbReference>
<comment type="function">
    <text evidence="10">Specifically catalyzes the dephosphorylation of 2-phosphoglycolate. Is involved in the dissimilation of the intracellular 2-phosphoglycolate formed during the DNA repair of 3'-phosphoglycolate ends, a major class of DNA lesions induced by oxidative stress.</text>
</comment>
<feature type="binding site" evidence="10">
    <location>
        <position position="8"/>
    </location>
    <ligand>
        <name>Mg(2+)</name>
        <dbReference type="ChEBI" id="CHEBI:18420"/>
    </ligand>
</feature>
<dbReference type="InterPro" id="IPR006439">
    <property type="entry name" value="HAD-SF_hydro_IA"/>
</dbReference>
<accession>A0A238YZC7</accession>
<dbReference type="GO" id="GO:0046295">
    <property type="term" value="P:glycolate biosynthetic process"/>
    <property type="evidence" value="ECO:0007669"/>
    <property type="project" value="UniProtKB-UniRule"/>
</dbReference>
<dbReference type="Gene3D" id="3.40.50.1000">
    <property type="entry name" value="HAD superfamily/HAD-like"/>
    <property type="match status" value="1"/>
</dbReference>
<dbReference type="PRINTS" id="PR00413">
    <property type="entry name" value="HADHALOGNASE"/>
</dbReference>
<evidence type="ECO:0000313" key="12">
    <source>
        <dbReference type="Proteomes" id="UP000198417"/>
    </source>
</evidence>
<dbReference type="InterPro" id="IPR023214">
    <property type="entry name" value="HAD_sf"/>
</dbReference>
<dbReference type="InterPro" id="IPR036412">
    <property type="entry name" value="HAD-like_sf"/>
</dbReference>
<evidence type="ECO:0000313" key="11">
    <source>
        <dbReference type="EMBL" id="SNR75993.1"/>
    </source>
</evidence>